<accession>A0A834WJL9</accession>
<dbReference type="EMBL" id="JAAIUW010000008">
    <property type="protein sequence ID" value="KAF7821766.1"/>
    <property type="molecule type" value="Genomic_DNA"/>
</dbReference>
<proteinExistence type="predicted"/>
<protein>
    <submittedName>
        <fullName evidence="1">Uncharacterized protein</fullName>
    </submittedName>
</protein>
<dbReference type="Proteomes" id="UP000634136">
    <property type="component" value="Unassembled WGS sequence"/>
</dbReference>
<organism evidence="1 2">
    <name type="scientific">Senna tora</name>
    <dbReference type="NCBI Taxonomy" id="362788"/>
    <lineage>
        <taxon>Eukaryota</taxon>
        <taxon>Viridiplantae</taxon>
        <taxon>Streptophyta</taxon>
        <taxon>Embryophyta</taxon>
        <taxon>Tracheophyta</taxon>
        <taxon>Spermatophyta</taxon>
        <taxon>Magnoliopsida</taxon>
        <taxon>eudicotyledons</taxon>
        <taxon>Gunneridae</taxon>
        <taxon>Pentapetalae</taxon>
        <taxon>rosids</taxon>
        <taxon>fabids</taxon>
        <taxon>Fabales</taxon>
        <taxon>Fabaceae</taxon>
        <taxon>Caesalpinioideae</taxon>
        <taxon>Cassia clade</taxon>
        <taxon>Senna</taxon>
    </lineage>
</organism>
<sequence length="138" mass="14944">MITPYEQDSSPKKNDVQLLLKGMVDLKASMKNQMATMENRILDFGMQFNPPNPPLDDLPAFIEHSPILNSSSLIPDCEAEKGSGTNVSGVQAGLGAGLEARRKSVSCEHVGLLAKLDQHKPDPVLGKVNVQLKKPPDN</sequence>
<dbReference type="AlphaFoldDB" id="A0A834WJL9"/>
<comment type="caution">
    <text evidence="1">The sequence shown here is derived from an EMBL/GenBank/DDBJ whole genome shotgun (WGS) entry which is preliminary data.</text>
</comment>
<evidence type="ECO:0000313" key="2">
    <source>
        <dbReference type="Proteomes" id="UP000634136"/>
    </source>
</evidence>
<name>A0A834WJL9_9FABA</name>
<evidence type="ECO:0000313" key="1">
    <source>
        <dbReference type="EMBL" id="KAF7821766.1"/>
    </source>
</evidence>
<keyword evidence="2" id="KW-1185">Reference proteome</keyword>
<gene>
    <name evidence="1" type="ORF">G2W53_027221</name>
</gene>
<reference evidence="1" key="1">
    <citation type="submission" date="2020-09" db="EMBL/GenBank/DDBJ databases">
        <title>Genome-Enabled Discovery of Anthraquinone Biosynthesis in Senna tora.</title>
        <authorList>
            <person name="Kang S.-H."/>
            <person name="Pandey R.P."/>
            <person name="Lee C.-M."/>
            <person name="Sim J.-S."/>
            <person name="Jeong J.-T."/>
            <person name="Choi B.-S."/>
            <person name="Jung M."/>
            <person name="Ginzburg D."/>
            <person name="Zhao K."/>
            <person name="Won S.Y."/>
            <person name="Oh T.-J."/>
            <person name="Yu Y."/>
            <person name="Kim N.-H."/>
            <person name="Lee O.R."/>
            <person name="Lee T.-H."/>
            <person name="Bashyal P."/>
            <person name="Kim T.-S."/>
            <person name="Lee W.-H."/>
            <person name="Kawkins C."/>
            <person name="Kim C.-K."/>
            <person name="Kim J.S."/>
            <person name="Ahn B.O."/>
            <person name="Rhee S.Y."/>
            <person name="Sohng J.K."/>
        </authorList>
    </citation>
    <scope>NUCLEOTIDE SEQUENCE</scope>
    <source>
        <tissue evidence="1">Leaf</tissue>
    </source>
</reference>